<dbReference type="Gene3D" id="2.115.10.10">
    <property type="entry name" value="Tachylectin 2"/>
    <property type="match status" value="1"/>
</dbReference>
<evidence type="ECO:0008006" key="3">
    <source>
        <dbReference type="Google" id="ProtNLM"/>
    </source>
</evidence>
<gene>
    <name evidence="1" type="ORF">GCM10007940_20370</name>
</gene>
<evidence type="ECO:0000313" key="2">
    <source>
        <dbReference type="Proteomes" id="UP001156666"/>
    </source>
</evidence>
<proteinExistence type="predicted"/>
<name>A0AA37SQ04_9BACT</name>
<comment type="caution">
    <text evidence="1">The sequence shown here is derived from an EMBL/GenBank/DDBJ whole genome shotgun (WGS) entry which is preliminary data.</text>
</comment>
<dbReference type="RefSeq" id="WP_235294130.1">
    <property type="nucleotide sequence ID" value="NZ_BSOH01000011.1"/>
</dbReference>
<sequence>MRIVLMLLLVFAAFSGRTQEFLANDSNGRLVKLNMDGCVTQSLGNIGSFTDIAAHPDGFIYAITANGELHRVDLQGANVEQVAKLQGSSYYALTASSTGLIYAATGGGTLKSYEPATDEIRDYPNMGYGASGDLTFYKGQLYMASFTNELVRIHPENPALNTAIIDFASKNVEIFGIVSTLYECEIRTFAISGDFTARVFEIGWEDGSFNEFCTVNARIYGGSSEFEFKGSRDVLFVDSYRKSNEFCDSADVSVTLTGDGIGDDFSYSLDNINFQSSPTFTGLDYGKHYIYLKNELGCEGKDSIFLEPGNLTLSIAESVDASCDEDNGEVYFTIETNADSFNITGYGSVNSIADLEPAAYLFTIKDTDGCEDSVAVDIAQLPALEIESLVIEATLCGDDNGRIEIETNRSEYQVMLDEMLVNNSIINDLQAKEYLLSVVDEAGCRIDTTIQVSASPDCNIYIPNIFSPNDDGFNDVFEVYSPDRLEILESRVYDRWGSILYQQRNGLTAWDGRFNGVYVEPGIYTYFIKVQGKAKLLEFVGEVSLTK</sequence>
<dbReference type="SUPFAM" id="SSF63829">
    <property type="entry name" value="Calcium-dependent phosphotriesterase"/>
    <property type="match status" value="1"/>
</dbReference>
<dbReference type="AlphaFoldDB" id="A0AA37SQ04"/>
<reference evidence="1" key="1">
    <citation type="journal article" date="2014" name="Int. J. Syst. Evol. Microbiol.">
        <title>Complete genome sequence of Corynebacterium casei LMG S-19264T (=DSM 44701T), isolated from a smear-ripened cheese.</title>
        <authorList>
            <consortium name="US DOE Joint Genome Institute (JGI-PGF)"/>
            <person name="Walter F."/>
            <person name="Albersmeier A."/>
            <person name="Kalinowski J."/>
            <person name="Ruckert C."/>
        </authorList>
    </citation>
    <scope>NUCLEOTIDE SEQUENCE</scope>
    <source>
        <strain evidence="1">NBRC 108769</strain>
    </source>
</reference>
<dbReference type="Proteomes" id="UP001156666">
    <property type="component" value="Unassembled WGS sequence"/>
</dbReference>
<protein>
    <recommendedName>
        <fullName evidence="3">Gliding motility-associated C-terminal domain-containing protein</fullName>
    </recommendedName>
</protein>
<dbReference type="InterPro" id="IPR026341">
    <property type="entry name" value="T9SS_type_B"/>
</dbReference>
<keyword evidence="2" id="KW-1185">Reference proteome</keyword>
<evidence type="ECO:0000313" key="1">
    <source>
        <dbReference type="EMBL" id="GLR17422.1"/>
    </source>
</evidence>
<accession>A0AA37SQ04</accession>
<dbReference type="Pfam" id="PF13585">
    <property type="entry name" value="CHU_C"/>
    <property type="match status" value="1"/>
</dbReference>
<dbReference type="EMBL" id="BSOH01000011">
    <property type="protein sequence ID" value="GLR17422.1"/>
    <property type="molecule type" value="Genomic_DNA"/>
</dbReference>
<dbReference type="NCBIfam" id="TIGR04131">
    <property type="entry name" value="Bac_Flav_CTERM"/>
    <property type="match status" value="1"/>
</dbReference>
<organism evidence="1 2">
    <name type="scientific">Portibacter lacus</name>
    <dbReference type="NCBI Taxonomy" id="1099794"/>
    <lineage>
        <taxon>Bacteria</taxon>
        <taxon>Pseudomonadati</taxon>
        <taxon>Bacteroidota</taxon>
        <taxon>Saprospiria</taxon>
        <taxon>Saprospirales</taxon>
        <taxon>Haliscomenobacteraceae</taxon>
        <taxon>Portibacter</taxon>
    </lineage>
</organism>
<reference evidence="1" key="2">
    <citation type="submission" date="2023-01" db="EMBL/GenBank/DDBJ databases">
        <title>Draft genome sequence of Portibacter lacus strain NBRC 108769.</title>
        <authorList>
            <person name="Sun Q."/>
            <person name="Mori K."/>
        </authorList>
    </citation>
    <scope>NUCLEOTIDE SEQUENCE</scope>
    <source>
        <strain evidence="1">NBRC 108769</strain>
    </source>
</reference>